<evidence type="ECO:0000256" key="1">
    <source>
        <dbReference type="ARBA" id="ARBA00004370"/>
    </source>
</evidence>
<dbReference type="Pfam" id="PF01094">
    <property type="entry name" value="ANF_receptor"/>
    <property type="match status" value="1"/>
</dbReference>
<dbReference type="PANTHER" id="PTHR30483:SF40">
    <property type="entry name" value="HISTIDINE KINASE"/>
    <property type="match status" value="1"/>
</dbReference>
<evidence type="ECO:0000256" key="3">
    <source>
        <dbReference type="ARBA" id="ARBA00022989"/>
    </source>
</evidence>
<reference evidence="6 7" key="1">
    <citation type="submission" date="2018-05" db="EMBL/GenBank/DDBJ databases">
        <title>Draft genome of Methanospirillum stamsii Pt1.</title>
        <authorList>
            <person name="Dueholm M.S."/>
            <person name="Nielsen P.H."/>
            <person name="Bakmann L.F."/>
            <person name="Otzen D.E."/>
        </authorList>
    </citation>
    <scope>NUCLEOTIDE SEQUENCE [LARGE SCALE GENOMIC DNA]</scope>
    <source>
        <strain evidence="6 7">Pt1</strain>
    </source>
</reference>
<keyword evidence="2" id="KW-0812">Transmembrane</keyword>
<keyword evidence="3" id="KW-1133">Transmembrane helix</keyword>
<dbReference type="InterPro" id="IPR051010">
    <property type="entry name" value="BCAA_transport"/>
</dbReference>
<accession>A0A2V2MW47</accession>
<evidence type="ECO:0000256" key="2">
    <source>
        <dbReference type="ARBA" id="ARBA00022692"/>
    </source>
</evidence>
<dbReference type="InterPro" id="IPR028082">
    <property type="entry name" value="Peripla_BP_I"/>
</dbReference>
<dbReference type="InterPro" id="IPR001828">
    <property type="entry name" value="ANF_lig-bd_rcpt"/>
</dbReference>
<evidence type="ECO:0000313" key="6">
    <source>
        <dbReference type="EMBL" id="PWR70475.1"/>
    </source>
</evidence>
<dbReference type="PANTHER" id="PTHR30483">
    <property type="entry name" value="LEUCINE-SPECIFIC-BINDING PROTEIN"/>
    <property type="match status" value="1"/>
</dbReference>
<dbReference type="GeneID" id="97610247"/>
<comment type="caution">
    <text evidence="6">The sequence shown here is derived from an EMBL/GenBank/DDBJ whole genome shotgun (WGS) entry which is preliminary data.</text>
</comment>
<organism evidence="6 7">
    <name type="scientific">Methanospirillum stamsii</name>
    <dbReference type="NCBI Taxonomy" id="1277351"/>
    <lineage>
        <taxon>Archaea</taxon>
        <taxon>Methanobacteriati</taxon>
        <taxon>Methanobacteriota</taxon>
        <taxon>Stenosarchaea group</taxon>
        <taxon>Methanomicrobia</taxon>
        <taxon>Methanomicrobiales</taxon>
        <taxon>Methanospirillaceae</taxon>
        <taxon>Methanospirillum</taxon>
    </lineage>
</organism>
<dbReference type="Gene3D" id="3.40.50.2300">
    <property type="match status" value="2"/>
</dbReference>
<dbReference type="EMBL" id="QGMZ01000041">
    <property type="protein sequence ID" value="PWR70475.1"/>
    <property type="molecule type" value="Genomic_DNA"/>
</dbReference>
<keyword evidence="7" id="KW-1185">Reference proteome</keyword>
<dbReference type="Proteomes" id="UP000245934">
    <property type="component" value="Unassembled WGS sequence"/>
</dbReference>
<evidence type="ECO:0000259" key="5">
    <source>
        <dbReference type="Pfam" id="PF01094"/>
    </source>
</evidence>
<dbReference type="GO" id="GO:0016020">
    <property type="term" value="C:membrane"/>
    <property type="evidence" value="ECO:0007669"/>
    <property type="project" value="UniProtKB-SubCell"/>
</dbReference>
<name>A0A2V2MW47_9EURY</name>
<keyword evidence="4" id="KW-0472">Membrane</keyword>
<dbReference type="RefSeq" id="WP_109942036.1">
    <property type="nucleotide sequence ID" value="NZ_CP176366.1"/>
</dbReference>
<evidence type="ECO:0000313" key="7">
    <source>
        <dbReference type="Proteomes" id="UP000245934"/>
    </source>
</evidence>
<gene>
    <name evidence="6" type="ORF">DLD82_15495</name>
</gene>
<proteinExistence type="predicted"/>
<dbReference type="SUPFAM" id="SSF53822">
    <property type="entry name" value="Periplasmic binding protein-like I"/>
    <property type="match status" value="1"/>
</dbReference>
<sequence>MTYTGKIPVLSGIIIISLLLLPIVACADSSSIDSDSIIVYGMYPTSGSLTVQGEGCLKAFELAVSDFNKYLAGINSKKRIFPYITAITSDTESVLAELTKLDDVKATTVITYLSDVQADAVRDYCTSHGILLLATGPVSPHLASPDDNLIRFNPDNTIQGRVAARWFAERGITRIVPLVCDDQRSGGLMNAVSQSLGEGISMEEITWYSPDTTNFTDILLRLDQKTKTVLTSLDPEKVAIYAVTSNELQSIFTEATKDEYENLAKVAWIGCDTNALLPELTGTSKPAEYAYARNFTAFSLGSDRTVKNSPTYQALPIITEGKSPSGYTLATYDTTWIALKALIMDGSPDSRSMEDAVLKMAEQHYGLSGKFRMDINGDRNTAVYTIWELSKDDDGITWKETANAEIQNDRKDSSAISITPVFN</sequence>
<dbReference type="OrthoDB" id="21336at2157"/>
<comment type="subcellular location">
    <subcellularLocation>
        <location evidence="1">Membrane</location>
    </subcellularLocation>
</comment>
<evidence type="ECO:0000256" key="4">
    <source>
        <dbReference type="ARBA" id="ARBA00023136"/>
    </source>
</evidence>
<protein>
    <recommendedName>
        <fullName evidence="5">Receptor ligand binding region domain-containing protein</fullName>
    </recommendedName>
</protein>
<dbReference type="AlphaFoldDB" id="A0A2V2MW47"/>
<feature type="domain" description="Receptor ligand binding region" evidence="5">
    <location>
        <begin position="56"/>
        <end position="391"/>
    </location>
</feature>